<keyword evidence="2" id="KW-1185">Reference proteome</keyword>
<dbReference type="InterPro" id="IPR055944">
    <property type="entry name" value="DUF7522"/>
</dbReference>
<comment type="caution">
    <text evidence="1">The sequence shown here is derived from an EMBL/GenBank/DDBJ whole genome shotgun (WGS) entry which is preliminary data.</text>
</comment>
<protein>
    <submittedName>
        <fullName evidence="1">Uncharacterized protein</fullName>
    </submittedName>
</protein>
<organism evidence="1 2">
    <name type="scientific">Halospeciosus flavus</name>
    <dbReference type="NCBI Taxonomy" id="3032283"/>
    <lineage>
        <taxon>Archaea</taxon>
        <taxon>Methanobacteriati</taxon>
        <taxon>Methanobacteriota</taxon>
        <taxon>Stenosarchaea group</taxon>
        <taxon>Halobacteria</taxon>
        <taxon>Halobacteriales</taxon>
        <taxon>Halobacteriaceae</taxon>
        <taxon>Halospeciosus</taxon>
    </lineage>
</organism>
<name>A0ABD5Z5E0_9EURY</name>
<dbReference type="EMBL" id="JBHTAR010000011">
    <property type="protein sequence ID" value="MFC7200420.1"/>
    <property type="molecule type" value="Genomic_DNA"/>
</dbReference>
<sequence>MSTPNDLLAFLQRRAGNTLRIVVTYDADGFDLEYVRDDLDRATVDATVSDIHARLTSKPAPSEDECAEHLGRRYVSLQLREEAVVLNFPTDPNAGRVVTLEPEAARQLTGFVAECSKRVYSSEIPV</sequence>
<dbReference type="Pfam" id="PF24366">
    <property type="entry name" value="DUF7522"/>
    <property type="match status" value="1"/>
</dbReference>
<evidence type="ECO:0000313" key="1">
    <source>
        <dbReference type="EMBL" id="MFC7200420.1"/>
    </source>
</evidence>
<dbReference type="RefSeq" id="WP_279527200.1">
    <property type="nucleotide sequence ID" value="NZ_CP122312.1"/>
</dbReference>
<evidence type="ECO:0000313" key="2">
    <source>
        <dbReference type="Proteomes" id="UP001596447"/>
    </source>
</evidence>
<gene>
    <name evidence="1" type="ORF">ACFQJ9_13530</name>
</gene>
<proteinExistence type="predicted"/>
<dbReference type="Proteomes" id="UP001596447">
    <property type="component" value="Unassembled WGS sequence"/>
</dbReference>
<accession>A0ABD5Z5E0</accession>
<dbReference type="AlphaFoldDB" id="A0ABD5Z5E0"/>
<reference evidence="1 2" key="1">
    <citation type="journal article" date="2019" name="Int. J. Syst. Evol. Microbiol.">
        <title>The Global Catalogue of Microorganisms (GCM) 10K type strain sequencing project: providing services to taxonomists for standard genome sequencing and annotation.</title>
        <authorList>
            <consortium name="The Broad Institute Genomics Platform"/>
            <consortium name="The Broad Institute Genome Sequencing Center for Infectious Disease"/>
            <person name="Wu L."/>
            <person name="Ma J."/>
        </authorList>
    </citation>
    <scope>NUCLEOTIDE SEQUENCE [LARGE SCALE GENOMIC DNA]</scope>
    <source>
        <strain evidence="1 2">XZGYJ-43</strain>
    </source>
</reference>